<dbReference type="AlphaFoldDB" id="A0AAW1A665"/>
<dbReference type="Pfam" id="PF03199">
    <property type="entry name" value="GSH_synthase"/>
    <property type="match status" value="1"/>
</dbReference>
<dbReference type="SUPFAM" id="SSF56059">
    <property type="entry name" value="Glutathione synthetase ATP-binding domain-like"/>
    <property type="match status" value="1"/>
</dbReference>
<keyword evidence="11" id="KW-0067">ATP-binding</keyword>
<evidence type="ECO:0000256" key="1">
    <source>
        <dbReference type="ARBA" id="ARBA00001946"/>
    </source>
</evidence>
<dbReference type="FunFam" id="3.40.50.1760:FF:000001">
    <property type="entry name" value="Glutathione synthetase"/>
    <property type="match status" value="1"/>
</dbReference>
<comment type="caution">
    <text evidence="17">The sequence shown here is derived from an EMBL/GenBank/DDBJ whole genome shotgun (WGS) entry which is preliminary data.</text>
</comment>
<dbReference type="GO" id="GO:0005829">
    <property type="term" value="C:cytosol"/>
    <property type="evidence" value="ECO:0007669"/>
    <property type="project" value="TreeGrafter"/>
</dbReference>
<dbReference type="InterPro" id="IPR016185">
    <property type="entry name" value="PreATP-grasp_dom_sf"/>
</dbReference>
<evidence type="ECO:0000313" key="17">
    <source>
        <dbReference type="EMBL" id="KAK9304658.1"/>
    </source>
</evidence>
<dbReference type="PANTHER" id="PTHR11130:SF0">
    <property type="entry name" value="GLUTATHIONE SYNTHETASE"/>
    <property type="match status" value="1"/>
</dbReference>
<dbReference type="InterPro" id="IPR014042">
    <property type="entry name" value="Glutathione_synthase_a-hlx"/>
</dbReference>
<evidence type="ECO:0000259" key="16">
    <source>
        <dbReference type="Pfam" id="PF03199"/>
    </source>
</evidence>
<evidence type="ECO:0000313" key="18">
    <source>
        <dbReference type="Proteomes" id="UP001432146"/>
    </source>
</evidence>
<dbReference type="GO" id="GO:0046872">
    <property type="term" value="F:metal ion binding"/>
    <property type="evidence" value="ECO:0007669"/>
    <property type="project" value="UniProtKB-KW"/>
</dbReference>
<keyword evidence="12" id="KW-0460">Magnesium</keyword>
<evidence type="ECO:0000256" key="10">
    <source>
        <dbReference type="ARBA" id="ARBA00022741"/>
    </source>
</evidence>
<dbReference type="InterPro" id="IPR014049">
    <property type="entry name" value="Glutathione_synthase_N_euk"/>
</dbReference>
<dbReference type="Pfam" id="PF03917">
    <property type="entry name" value="GSH_synth_ATP"/>
    <property type="match status" value="1"/>
</dbReference>
<keyword evidence="18" id="KW-1185">Reference proteome</keyword>
<comment type="catalytic activity">
    <reaction evidence="14">
        <text>gamma-L-glutamyl-L-cysteine + glycine + ATP = glutathione + ADP + phosphate + H(+)</text>
        <dbReference type="Rhea" id="RHEA:13557"/>
        <dbReference type="ChEBI" id="CHEBI:15378"/>
        <dbReference type="ChEBI" id="CHEBI:30616"/>
        <dbReference type="ChEBI" id="CHEBI:43474"/>
        <dbReference type="ChEBI" id="CHEBI:57305"/>
        <dbReference type="ChEBI" id="CHEBI:57925"/>
        <dbReference type="ChEBI" id="CHEBI:58173"/>
        <dbReference type="ChEBI" id="CHEBI:456216"/>
        <dbReference type="EC" id="6.3.2.3"/>
    </reaction>
    <physiologicalReaction direction="left-to-right" evidence="14">
        <dbReference type="Rhea" id="RHEA:13558"/>
    </physiologicalReaction>
</comment>
<gene>
    <name evidence="17" type="ORF">QLX08_004076</name>
</gene>
<dbReference type="EMBL" id="JAWNGG020000061">
    <property type="protein sequence ID" value="KAK9304658.1"/>
    <property type="molecule type" value="Genomic_DNA"/>
</dbReference>
<proteinExistence type="inferred from homology"/>
<evidence type="ECO:0000256" key="6">
    <source>
        <dbReference type="ARBA" id="ARBA00020821"/>
    </source>
</evidence>
<dbReference type="InterPro" id="IPR014709">
    <property type="entry name" value="Glutathione_synthase_C_euk"/>
</dbReference>
<feature type="domain" description="DUF155" evidence="15">
    <location>
        <begin position="394"/>
        <end position="569"/>
    </location>
</feature>
<dbReference type="Proteomes" id="UP001432146">
    <property type="component" value="Unassembled WGS sequence"/>
</dbReference>
<feature type="domain" description="Glutathione synthase substrate-binding" evidence="16">
    <location>
        <begin position="211"/>
        <end position="312"/>
    </location>
</feature>
<dbReference type="InterPro" id="IPR004887">
    <property type="entry name" value="GSH_synth_subst-bd"/>
</dbReference>
<comment type="similarity">
    <text evidence="3">Belongs to the eukaryotic GSH synthase family.</text>
</comment>
<dbReference type="InterPro" id="IPR003734">
    <property type="entry name" value="DUF155"/>
</dbReference>
<dbReference type="SUPFAM" id="SSF52440">
    <property type="entry name" value="PreATP-grasp domain"/>
    <property type="match status" value="1"/>
</dbReference>
<reference evidence="17 18" key="1">
    <citation type="submission" date="2024-05" db="EMBL/GenBank/DDBJ databases">
        <title>The nuclear and mitochondrial genome assemblies of Tetragonisca angustula (Apidae: Meliponini), a tiny yet remarkable pollinator in the Neotropics.</title>
        <authorList>
            <person name="Ferrari R."/>
            <person name="Ricardo P.C."/>
            <person name="Dias F.C."/>
            <person name="Araujo N.S."/>
            <person name="Soares D.O."/>
            <person name="Zhou Q.-S."/>
            <person name="Zhu C.-D."/>
            <person name="Coutinho L."/>
            <person name="Airas M.C."/>
            <person name="Batista T.M."/>
        </authorList>
    </citation>
    <scope>NUCLEOTIDE SEQUENCE [LARGE SCALE GENOMIC DNA]</scope>
    <source>
        <strain evidence="17">ASF017062</strain>
        <tissue evidence="17">Abdomen</tissue>
    </source>
</reference>
<accession>A0AAW1A665</accession>
<evidence type="ECO:0000256" key="3">
    <source>
        <dbReference type="ARBA" id="ARBA00010385"/>
    </source>
</evidence>
<dbReference type="Gene3D" id="3.40.50.1760">
    <property type="entry name" value="Glutathione synthase, substrate-binding domain superfamily, eukaryotic"/>
    <property type="match status" value="1"/>
</dbReference>
<dbReference type="InterPro" id="IPR037013">
    <property type="entry name" value="GSH-S_sub-bd_sf"/>
</dbReference>
<evidence type="ECO:0000256" key="4">
    <source>
        <dbReference type="ARBA" id="ARBA00011738"/>
    </source>
</evidence>
<evidence type="ECO:0000256" key="7">
    <source>
        <dbReference type="ARBA" id="ARBA00022598"/>
    </source>
</evidence>
<organism evidence="17 18">
    <name type="scientific">Tetragonisca angustula</name>
    <dbReference type="NCBI Taxonomy" id="166442"/>
    <lineage>
        <taxon>Eukaryota</taxon>
        <taxon>Metazoa</taxon>
        <taxon>Ecdysozoa</taxon>
        <taxon>Arthropoda</taxon>
        <taxon>Hexapoda</taxon>
        <taxon>Insecta</taxon>
        <taxon>Pterygota</taxon>
        <taxon>Neoptera</taxon>
        <taxon>Endopterygota</taxon>
        <taxon>Hymenoptera</taxon>
        <taxon>Apocrita</taxon>
        <taxon>Aculeata</taxon>
        <taxon>Apoidea</taxon>
        <taxon>Anthophila</taxon>
        <taxon>Apidae</taxon>
        <taxon>Tetragonisca</taxon>
    </lineage>
</organism>
<evidence type="ECO:0000256" key="2">
    <source>
        <dbReference type="ARBA" id="ARBA00004965"/>
    </source>
</evidence>
<dbReference type="Gene3D" id="1.10.1080.10">
    <property type="entry name" value="Glutathione Synthetase, Chain A, domain 3"/>
    <property type="match status" value="1"/>
</dbReference>
<evidence type="ECO:0000256" key="8">
    <source>
        <dbReference type="ARBA" id="ARBA00022684"/>
    </source>
</evidence>
<keyword evidence="9" id="KW-0479">Metal-binding</keyword>
<evidence type="ECO:0000256" key="11">
    <source>
        <dbReference type="ARBA" id="ARBA00022840"/>
    </source>
</evidence>
<evidence type="ECO:0000256" key="5">
    <source>
        <dbReference type="ARBA" id="ARBA00012214"/>
    </source>
</evidence>
<keyword evidence="10" id="KW-0547">Nucleotide-binding</keyword>
<keyword evidence="8" id="KW-0317">Glutathione biosynthesis</keyword>
<comment type="cofactor">
    <cofactor evidence="1">
        <name>Mg(2+)</name>
        <dbReference type="ChEBI" id="CHEBI:18420"/>
    </cofactor>
</comment>
<dbReference type="EC" id="6.3.2.3" evidence="5"/>
<evidence type="ECO:0000256" key="14">
    <source>
        <dbReference type="ARBA" id="ARBA00048871"/>
    </source>
</evidence>
<sequence length="619" mass="72126">MDTMLSLPSKKETEELIEKAKDWALMHGVCMRSKQKLNKNVLQFAPFILMPSPFPKKEFENACQIQIVLNILIHRVAQDYNFLKETLEEIVKVDNFTEKLFEICKIVNSEGGSAQKVSLGILRSDLMLDTTCSQKDMIKKCLPYCRWKQVEINTIASGFGWLGPASTELHKFVLRELGYHKEIKNLPENNALQIICSSMIKAWKIYGNEQAVILFVVEDVTYNICDQRFQEFEIRKQNPNVRVIRRNLTQLAATAKLDSNKELIVDNYIVSVVYYRSGYEPGQYHTQKEWDVRLLIERSLAIKCPTIQYHLAGTKKVQQALAKPGVISRFLKNEKTCAEIKEIFTDFDEHGDAAIEMGITDPHRFVLKPQREGALPDVIHAVAKYEVNHEPREIFFFREGTIVMWNISEFECDNILKFLKKYEQNRYTEYIVKSESELMCYGYADYGKRNHIKDGNIILDLNATKLDKYTFSNAMAQSVKLGIWEASLDHYIDSIEFVTEDLKAGKKLRMTQHEVLKKQGKLFALRHSINLSSDLLDTPDFYWERENLERLYQETCSYFNIAKRTRVINEKLNHCVELVGILATHLSDRHHVRLEWMIIVLIMVEVIFEILHYAERYLS</sequence>
<keyword evidence="7" id="KW-0436">Ligase</keyword>
<dbReference type="GO" id="GO:0004363">
    <property type="term" value="F:glutathione synthase activity"/>
    <property type="evidence" value="ECO:0007669"/>
    <property type="project" value="UniProtKB-EC"/>
</dbReference>
<comment type="pathway">
    <text evidence="2">Sulfur metabolism; glutathione biosynthesis; glutathione from L-cysteine and L-glutamate: step 2/2.</text>
</comment>
<dbReference type="InterPro" id="IPR005615">
    <property type="entry name" value="Glutathione_synthase"/>
</dbReference>
<dbReference type="PANTHER" id="PTHR11130">
    <property type="entry name" value="GLUTATHIONE SYNTHETASE"/>
    <property type="match status" value="1"/>
</dbReference>
<evidence type="ECO:0000259" key="15">
    <source>
        <dbReference type="Pfam" id="PF02582"/>
    </source>
</evidence>
<evidence type="ECO:0000256" key="9">
    <source>
        <dbReference type="ARBA" id="ARBA00022723"/>
    </source>
</evidence>
<dbReference type="Gene3D" id="3.30.1490.50">
    <property type="match status" value="1"/>
</dbReference>
<dbReference type="Pfam" id="PF02582">
    <property type="entry name" value="DUF155"/>
    <property type="match status" value="1"/>
</dbReference>
<dbReference type="GO" id="GO:0043295">
    <property type="term" value="F:glutathione binding"/>
    <property type="evidence" value="ECO:0007669"/>
    <property type="project" value="TreeGrafter"/>
</dbReference>
<evidence type="ECO:0000256" key="13">
    <source>
        <dbReference type="ARBA" id="ARBA00030403"/>
    </source>
</evidence>
<dbReference type="Gene3D" id="3.30.1490.80">
    <property type="match status" value="1"/>
</dbReference>
<evidence type="ECO:0000256" key="12">
    <source>
        <dbReference type="ARBA" id="ARBA00022842"/>
    </source>
</evidence>
<comment type="subunit">
    <text evidence="4">Homodimer.</text>
</comment>
<dbReference type="GO" id="GO:0005524">
    <property type="term" value="F:ATP binding"/>
    <property type="evidence" value="ECO:0007669"/>
    <property type="project" value="UniProtKB-KW"/>
</dbReference>
<name>A0AAW1A665_9HYME</name>
<protein>
    <recommendedName>
        <fullName evidence="6">Glutathione synthetase</fullName>
        <ecNumber evidence="5">6.3.2.3</ecNumber>
    </recommendedName>
    <alternativeName>
        <fullName evidence="13">Glutathione synthase</fullName>
    </alternativeName>
</protein>